<dbReference type="Proteomes" id="UP000605970">
    <property type="component" value="Unassembled WGS sequence"/>
</dbReference>
<dbReference type="GO" id="GO:0008081">
    <property type="term" value="F:phosphoric diester hydrolase activity"/>
    <property type="evidence" value="ECO:0007669"/>
    <property type="project" value="TreeGrafter"/>
</dbReference>
<keyword evidence="11" id="KW-1185">Reference proteome</keyword>
<dbReference type="PANTHER" id="PTHR10340:SF57">
    <property type="entry name" value="METALLOPHOS DOMAIN-CONTAINING PROTEIN"/>
    <property type="match status" value="1"/>
</dbReference>
<evidence type="ECO:0000256" key="5">
    <source>
        <dbReference type="ARBA" id="ARBA00023180"/>
    </source>
</evidence>
<evidence type="ECO:0000259" key="8">
    <source>
        <dbReference type="Pfam" id="PF00149"/>
    </source>
</evidence>
<keyword evidence="3" id="KW-0964">Secreted</keyword>
<dbReference type="InterPro" id="IPR004843">
    <property type="entry name" value="Calcineurin-like_PHP"/>
</dbReference>
<dbReference type="Gene3D" id="3.60.21.10">
    <property type="match status" value="1"/>
</dbReference>
<evidence type="ECO:0000259" key="9">
    <source>
        <dbReference type="Pfam" id="PF19272"/>
    </source>
</evidence>
<dbReference type="Pfam" id="PF00149">
    <property type="entry name" value="Metallophos"/>
    <property type="match status" value="1"/>
</dbReference>
<evidence type="ECO:0000256" key="3">
    <source>
        <dbReference type="ARBA" id="ARBA00022525"/>
    </source>
</evidence>
<gene>
    <name evidence="10" type="ORF">Mgra_00000573</name>
</gene>
<organism evidence="10 11">
    <name type="scientific">Meloidogyne graminicola</name>
    <dbReference type="NCBI Taxonomy" id="189291"/>
    <lineage>
        <taxon>Eukaryota</taxon>
        <taxon>Metazoa</taxon>
        <taxon>Ecdysozoa</taxon>
        <taxon>Nematoda</taxon>
        <taxon>Chromadorea</taxon>
        <taxon>Rhabditida</taxon>
        <taxon>Tylenchina</taxon>
        <taxon>Tylenchomorpha</taxon>
        <taxon>Tylenchoidea</taxon>
        <taxon>Meloidogynidae</taxon>
        <taxon>Meloidogyninae</taxon>
        <taxon>Meloidogyne</taxon>
    </lineage>
</organism>
<name>A0A8T0A494_9BILA</name>
<reference evidence="10" key="1">
    <citation type="journal article" date="2020" name="Ecol. Evol.">
        <title>Genome structure and content of the rice root-knot nematode (Meloidogyne graminicola).</title>
        <authorList>
            <person name="Phan N.T."/>
            <person name="Danchin E.G.J."/>
            <person name="Klopp C."/>
            <person name="Perfus-Barbeoch L."/>
            <person name="Kozlowski D.K."/>
            <person name="Koutsovoulos G.D."/>
            <person name="Lopez-Roques C."/>
            <person name="Bouchez O."/>
            <person name="Zahm M."/>
            <person name="Besnard G."/>
            <person name="Bellafiore S."/>
        </authorList>
    </citation>
    <scope>NUCLEOTIDE SEQUENCE</scope>
    <source>
        <strain evidence="10">VN-18</strain>
    </source>
</reference>
<dbReference type="OrthoDB" id="348678at2759"/>
<dbReference type="SUPFAM" id="SSF56300">
    <property type="entry name" value="Metallo-dependent phosphatases"/>
    <property type="match status" value="1"/>
</dbReference>
<evidence type="ECO:0000256" key="7">
    <source>
        <dbReference type="SAM" id="Phobius"/>
    </source>
</evidence>
<dbReference type="EMBL" id="JABEBT010000002">
    <property type="protein sequence ID" value="KAF7640126.1"/>
    <property type="molecule type" value="Genomic_DNA"/>
</dbReference>
<evidence type="ECO:0000256" key="4">
    <source>
        <dbReference type="ARBA" id="ARBA00022801"/>
    </source>
</evidence>
<dbReference type="AlphaFoldDB" id="A0A8T0A494"/>
<comment type="similarity">
    <text evidence="2">Belongs to the acid sphingomyelinase family.</text>
</comment>
<accession>A0A8T0A494</accession>
<keyword evidence="5" id="KW-0325">Glycoprotein</keyword>
<keyword evidence="4" id="KW-0378">Hydrolase</keyword>
<evidence type="ECO:0000313" key="10">
    <source>
        <dbReference type="EMBL" id="KAF7640126.1"/>
    </source>
</evidence>
<comment type="subcellular location">
    <subcellularLocation>
        <location evidence="1">Secreted</location>
    </subcellularLocation>
</comment>
<keyword evidence="7" id="KW-1133">Transmembrane helix</keyword>
<keyword evidence="7" id="KW-0472">Membrane</keyword>
<dbReference type="GO" id="GO:0005615">
    <property type="term" value="C:extracellular space"/>
    <property type="evidence" value="ECO:0007669"/>
    <property type="project" value="TreeGrafter"/>
</dbReference>
<dbReference type="Pfam" id="PF19272">
    <property type="entry name" value="ASMase_C"/>
    <property type="match status" value="1"/>
</dbReference>
<feature type="transmembrane region" description="Helical" evidence="7">
    <location>
        <begin position="291"/>
        <end position="310"/>
    </location>
</feature>
<feature type="domain" description="Sphingomyelin phosphodiesterase C-terminal" evidence="9">
    <location>
        <begin position="142"/>
        <end position="280"/>
    </location>
</feature>
<feature type="domain" description="Calcineurin-like phosphoesterase" evidence="8">
    <location>
        <begin position="48"/>
        <end position="131"/>
    </location>
</feature>
<evidence type="ECO:0000256" key="6">
    <source>
        <dbReference type="SAM" id="MobiDB-lite"/>
    </source>
</evidence>
<evidence type="ECO:0000256" key="2">
    <source>
        <dbReference type="ARBA" id="ARBA00008234"/>
    </source>
</evidence>
<dbReference type="InterPro" id="IPR029052">
    <property type="entry name" value="Metallo-depent_PP-like"/>
</dbReference>
<evidence type="ECO:0000256" key="1">
    <source>
        <dbReference type="ARBA" id="ARBA00004613"/>
    </source>
</evidence>
<evidence type="ECO:0000313" key="11">
    <source>
        <dbReference type="Proteomes" id="UP000605970"/>
    </source>
</evidence>
<sequence>MCHRNENSSIDNKTPKEARDAGQNEIIGTYGDHNCDSPPELVDFMLDEAKRLVSHPDFIIWTGDTAAHIKYTHQEFIDTMRTVTDDIKQRFPNVLVIPILGNHDVEPSNNFPDDSELLNMYQGIFDLWKGWIGEESKDSSGKPVQRMFLNPAITPMFNLNNPAFRIFDYDRENFGIKDIRTFYVDLDQLNKEGANKVQAVLEYSMKDAYGLKNFDAEEMNNLAKRLARNDTLFNTYVRYNRVMNGRKNNDTSLITSMNRNIYICVIENLDLEELEHCISEVPSSALGKPSIATFIMFSVISFTALVTLFFKW</sequence>
<feature type="region of interest" description="Disordered" evidence="6">
    <location>
        <begin position="1"/>
        <end position="20"/>
    </location>
</feature>
<comment type="caution">
    <text evidence="10">The sequence shown here is derived from an EMBL/GenBank/DDBJ whole genome shotgun (WGS) entry which is preliminary data.</text>
</comment>
<dbReference type="InterPro" id="IPR045473">
    <property type="entry name" value="ASM_C"/>
</dbReference>
<dbReference type="PANTHER" id="PTHR10340">
    <property type="entry name" value="SPHINGOMYELIN PHOSPHODIESTERASE"/>
    <property type="match status" value="1"/>
</dbReference>
<proteinExistence type="inferred from homology"/>
<protein>
    <submittedName>
        <fullName evidence="10">Metallophos domain-containing protein</fullName>
    </submittedName>
</protein>
<keyword evidence="7" id="KW-0812">Transmembrane</keyword>